<dbReference type="RefSeq" id="WP_270040796.1">
    <property type="nucleotide sequence ID" value="NZ_JAPDOD010000013.1"/>
</dbReference>
<gene>
    <name evidence="1" type="ORF">OM076_14980</name>
</gene>
<sequence length="196" mass="20459">MSRARTIAALFALALCTGCGQTPVAPEPGLDPAVAAREGLLPTSIGRGPEFVPAAGAVGPCSAGAVQGRYRAHLELFGRRHAVVIPAGIGLRPPLAREQHRIVDASCRGVARTLEPTGVIDFDRTGLTLGDLFAVWGEPLSSRRMAGFAGPVSAFVAGRRVSGDPASIPLRDGAQIVLQVGGYIPPHRQFRFPPRG</sequence>
<proteinExistence type="predicted"/>
<dbReference type="EMBL" id="JAPDOD010000013">
    <property type="protein sequence ID" value="MDA0161579.1"/>
    <property type="molecule type" value="Genomic_DNA"/>
</dbReference>
<organism evidence="1 2">
    <name type="scientific">Solirubrobacter ginsenosidimutans</name>
    <dbReference type="NCBI Taxonomy" id="490573"/>
    <lineage>
        <taxon>Bacteria</taxon>
        <taxon>Bacillati</taxon>
        <taxon>Actinomycetota</taxon>
        <taxon>Thermoleophilia</taxon>
        <taxon>Solirubrobacterales</taxon>
        <taxon>Solirubrobacteraceae</taxon>
        <taxon>Solirubrobacter</taxon>
    </lineage>
</organism>
<evidence type="ECO:0000313" key="1">
    <source>
        <dbReference type="EMBL" id="MDA0161579.1"/>
    </source>
</evidence>
<dbReference type="AlphaFoldDB" id="A0A9X3S0Q9"/>
<name>A0A9X3S0Q9_9ACTN</name>
<dbReference type="Proteomes" id="UP001149140">
    <property type="component" value="Unassembled WGS sequence"/>
</dbReference>
<reference evidence="1" key="1">
    <citation type="submission" date="2022-10" db="EMBL/GenBank/DDBJ databases">
        <title>The WGS of Solirubrobacter ginsenosidimutans DSM 21036.</title>
        <authorList>
            <person name="Jiang Z."/>
        </authorList>
    </citation>
    <scope>NUCLEOTIDE SEQUENCE</scope>
    <source>
        <strain evidence="1">DSM 21036</strain>
    </source>
</reference>
<comment type="caution">
    <text evidence="1">The sequence shown here is derived from an EMBL/GenBank/DDBJ whole genome shotgun (WGS) entry which is preliminary data.</text>
</comment>
<evidence type="ECO:0000313" key="2">
    <source>
        <dbReference type="Proteomes" id="UP001149140"/>
    </source>
</evidence>
<keyword evidence="2" id="KW-1185">Reference proteome</keyword>
<accession>A0A9X3S0Q9</accession>
<protein>
    <submittedName>
        <fullName evidence="1">Uncharacterized protein</fullName>
    </submittedName>
</protein>